<evidence type="ECO:0000313" key="4">
    <source>
        <dbReference type="Proteomes" id="UP000250043"/>
    </source>
</evidence>
<name>A0A8E2B2Z0_9APHY</name>
<accession>A0A8E2B2Z0</accession>
<feature type="region of interest" description="Disordered" evidence="1">
    <location>
        <begin position="249"/>
        <end position="274"/>
    </location>
</feature>
<reference evidence="3 4" key="1">
    <citation type="submission" date="2016-07" db="EMBL/GenBank/DDBJ databases">
        <title>Draft genome of the white-rot fungus Obba rivulosa 3A-2.</title>
        <authorList>
            <consortium name="DOE Joint Genome Institute"/>
            <person name="Miettinen O."/>
            <person name="Riley R."/>
            <person name="Acob R."/>
            <person name="Barry K."/>
            <person name="Cullen D."/>
            <person name="De Vries R."/>
            <person name="Hainaut M."/>
            <person name="Hatakka A."/>
            <person name="Henrissat B."/>
            <person name="Hilden K."/>
            <person name="Kuo R."/>
            <person name="Labutti K."/>
            <person name="Lipzen A."/>
            <person name="Makela M.R."/>
            <person name="Sandor L."/>
            <person name="Spatafora J.W."/>
            <person name="Grigoriev I.V."/>
            <person name="Hibbett D.S."/>
        </authorList>
    </citation>
    <scope>NUCLEOTIDE SEQUENCE [LARGE SCALE GENOMIC DNA]</scope>
    <source>
        <strain evidence="3 4">3A-2</strain>
    </source>
</reference>
<evidence type="ECO:0000259" key="2">
    <source>
        <dbReference type="SMART" id="SM00731"/>
    </source>
</evidence>
<dbReference type="PANTHER" id="PTHR23099">
    <property type="entry name" value="TRANSCRIPTIONAL REGULATOR"/>
    <property type="match status" value="1"/>
</dbReference>
<feature type="compositionally biased region" description="Basic and acidic residues" evidence="1">
    <location>
        <begin position="1"/>
        <end position="11"/>
    </location>
</feature>
<feature type="compositionally biased region" description="Polar residues" evidence="1">
    <location>
        <begin position="316"/>
        <end position="329"/>
    </location>
</feature>
<proteinExistence type="predicted"/>
<dbReference type="SMART" id="SM00731">
    <property type="entry name" value="SprT"/>
    <property type="match status" value="1"/>
</dbReference>
<dbReference type="PANTHER" id="PTHR23099:SF0">
    <property type="entry name" value="GERM CELL NUCLEAR ACIDIC PROTEIN"/>
    <property type="match status" value="1"/>
</dbReference>
<feature type="region of interest" description="Disordered" evidence="1">
    <location>
        <begin position="1"/>
        <end position="77"/>
    </location>
</feature>
<feature type="compositionally biased region" description="Polar residues" evidence="1">
    <location>
        <begin position="252"/>
        <end position="274"/>
    </location>
</feature>
<feature type="domain" description="SprT-like" evidence="2">
    <location>
        <begin position="89"/>
        <end position="246"/>
    </location>
</feature>
<sequence>MTSSSRDEPGTVRKPIRTISTPSQGPSAIPSRLRQTPVLSVSGQANAQGRPVKTTAESPLSTSRSTVSARKAPRTTKKALAQAEQARREAYARALFDELNEVVFGGGIPASTQLRWSNRLLTTAGKAKWHRSRDGAQTSEIELATKVLDCDERIRNTLSHEMCHLACWIINKNIKESHGNIFKGWAAKVMQVRPDIEVSTRHSYEIAYKFEWKCENCAKVYGRHTKSIRPDECVCGGCRAGRLIPLFETPRRTPQTPTKNFASSQLSASRGRSTSTSNTLIGDVLELNSLFVSEPPLQIVGFASPLSNMVDPSGKNPAQSGSRLTKPQPSSSSILVISSDEDSDVEVLTHGLKTVMIRDGGNM</sequence>
<protein>
    <recommendedName>
        <fullName evidence="2">SprT-like domain-containing protein</fullName>
    </recommendedName>
</protein>
<feature type="compositionally biased region" description="Polar residues" evidence="1">
    <location>
        <begin position="33"/>
        <end position="47"/>
    </location>
</feature>
<keyword evidence="4" id="KW-1185">Reference proteome</keyword>
<dbReference type="InterPro" id="IPR006640">
    <property type="entry name" value="SprT-like_domain"/>
</dbReference>
<evidence type="ECO:0000256" key="1">
    <source>
        <dbReference type="SAM" id="MobiDB-lite"/>
    </source>
</evidence>
<organism evidence="3 4">
    <name type="scientific">Obba rivulosa</name>
    <dbReference type="NCBI Taxonomy" id="1052685"/>
    <lineage>
        <taxon>Eukaryota</taxon>
        <taxon>Fungi</taxon>
        <taxon>Dikarya</taxon>
        <taxon>Basidiomycota</taxon>
        <taxon>Agaricomycotina</taxon>
        <taxon>Agaricomycetes</taxon>
        <taxon>Polyporales</taxon>
        <taxon>Gelatoporiaceae</taxon>
        <taxon>Obba</taxon>
    </lineage>
</organism>
<dbReference type="Pfam" id="PF10263">
    <property type="entry name" value="SprT-like"/>
    <property type="match status" value="1"/>
</dbReference>
<dbReference type="Proteomes" id="UP000250043">
    <property type="component" value="Unassembled WGS sequence"/>
</dbReference>
<feature type="region of interest" description="Disordered" evidence="1">
    <location>
        <begin position="310"/>
        <end position="333"/>
    </location>
</feature>
<dbReference type="EMBL" id="KV722365">
    <property type="protein sequence ID" value="OCH92687.1"/>
    <property type="molecule type" value="Genomic_DNA"/>
</dbReference>
<dbReference type="GO" id="GO:0006950">
    <property type="term" value="P:response to stress"/>
    <property type="evidence" value="ECO:0007669"/>
    <property type="project" value="UniProtKB-ARBA"/>
</dbReference>
<dbReference type="AlphaFoldDB" id="A0A8E2B2Z0"/>
<feature type="compositionally biased region" description="Polar residues" evidence="1">
    <location>
        <begin position="55"/>
        <end position="68"/>
    </location>
</feature>
<evidence type="ECO:0000313" key="3">
    <source>
        <dbReference type="EMBL" id="OCH92687.1"/>
    </source>
</evidence>
<gene>
    <name evidence="3" type="ORF">OBBRIDRAFT_726371</name>
</gene>
<dbReference type="GO" id="GO:0005634">
    <property type="term" value="C:nucleus"/>
    <property type="evidence" value="ECO:0007669"/>
    <property type="project" value="TreeGrafter"/>
</dbReference>
<dbReference type="OrthoDB" id="20772at2759"/>